<geneLocation type="plasmid" evidence="2">
    <name>pTi_CFBP1904</name>
</geneLocation>
<dbReference type="GO" id="GO:0006310">
    <property type="term" value="P:DNA recombination"/>
    <property type="evidence" value="ECO:0007669"/>
    <property type="project" value="UniProtKB-KW"/>
</dbReference>
<accession>A0A2Z2PLS1</accession>
<proteinExistence type="predicted"/>
<dbReference type="AlphaFoldDB" id="A0A2Z2PLS1"/>
<dbReference type="GO" id="GO:0015074">
    <property type="term" value="P:DNA integration"/>
    <property type="evidence" value="ECO:0007669"/>
    <property type="project" value="InterPro"/>
</dbReference>
<evidence type="ECO:0000256" key="1">
    <source>
        <dbReference type="ARBA" id="ARBA00023172"/>
    </source>
</evidence>
<dbReference type="InterPro" id="IPR013762">
    <property type="entry name" value="Integrase-like_cat_sf"/>
</dbReference>
<dbReference type="EMBL" id="KY000042">
    <property type="protein sequence ID" value="ASK43678.1"/>
    <property type="molecule type" value="Genomic_DNA"/>
</dbReference>
<reference evidence="2" key="1">
    <citation type="submission" date="2016-10" db="EMBL/GenBank/DDBJ databases">
        <title>Agrobacterium Ti plasmids: Classification based on T-DNA and Vir regions organization.</title>
        <authorList>
            <person name="Nabi N."/>
            <person name="Vial L."/>
            <person name="Ben Hafsa A."/>
            <person name="Chapulliot D."/>
            <person name="Berard A."/>
            <person name="Chauveau A."/>
            <person name="Le Paslier M.-C."/>
            <person name="Harzallah Skhiri F."/>
            <person name="Brunel D."/>
            <person name="Nesme X."/>
            <person name="Chaouachi M."/>
        </authorList>
    </citation>
    <scope>NUCLEOTIDE SEQUENCE</scope>
    <source>
        <strain evidence="2">CFBP1904</strain>
        <plasmid evidence="2">pTi_CFBP1904</plasmid>
    </source>
</reference>
<evidence type="ECO:0008006" key="3">
    <source>
        <dbReference type="Google" id="ProtNLM"/>
    </source>
</evidence>
<keyword evidence="2" id="KW-0614">Plasmid</keyword>
<protein>
    <recommendedName>
        <fullName evidence="3">Integrase</fullName>
    </recommendedName>
</protein>
<dbReference type="Gene3D" id="1.10.443.10">
    <property type="entry name" value="Intergrase catalytic core"/>
    <property type="match status" value="1"/>
</dbReference>
<evidence type="ECO:0000313" key="2">
    <source>
        <dbReference type="EMBL" id="ASK43678.1"/>
    </source>
</evidence>
<dbReference type="SUPFAM" id="SSF56349">
    <property type="entry name" value="DNA breaking-rejoining enzymes"/>
    <property type="match status" value="1"/>
</dbReference>
<organism evidence="2">
    <name type="scientific">Agrobacterium tumefaciens</name>
    <dbReference type="NCBI Taxonomy" id="358"/>
    <lineage>
        <taxon>Bacteria</taxon>
        <taxon>Pseudomonadati</taxon>
        <taxon>Pseudomonadota</taxon>
        <taxon>Alphaproteobacteria</taxon>
        <taxon>Hyphomicrobiales</taxon>
        <taxon>Rhizobiaceae</taxon>
        <taxon>Rhizobium/Agrobacterium group</taxon>
        <taxon>Agrobacterium</taxon>
        <taxon>Agrobacterium tumefaciens complex</taxon>
    </lineage>
</organism>
<sequence>MKQQKFPSDAIIRSRYRSAADVVLASMPLHEGIDRSTLSRFGDDRWDLSPAIFQTRVATCERQLNFTTIECPIELLTAKEYIYTGLNERFSEGRRPLRPISARNALRDLIRFMAFVRGQLGRFDIQMIDQDLLDAFRSSLEATTADSAKRVSRYAKPISDLHLFGPWLTSGGLTFPPWGGRPIYRVAGVTKKHSENRTPRIPEPIIGALLHWSLKYVDLFSADIFAAREELTTLENNCASLSSKRATNVAGRIAAWVETRRESRRGIPVWDEADRAGWLAGARRLRKSDIGGEVINFRLIAMQTGLGTQTVYATARARQIIRDAVAELGVERGGMETLITIDPDTGRPWRGRFDQLSLEREEKHLQSAAYVLCAYLTGMRDGEVQAMQPDCVTRSLSADGMIERLAVRSTIFKDRGARGEDSEWITIEPVDRAVAVAQRLVARRCRKNDDLWFILDRNGHPDGRGIVSISEQINRFRAHIDERYGTADQPAIPLFNGQPWSFNTRQFRRTLAWYIANRPFGVIAGKIQYKHASVAMFDGYAGSSVSGFRQEVEQERAFGQMDDVVAQYEAYCRGQKLGGPVTSRLTAEYDRIRHELEPLPGRIADTGRLRAMLSHLARTLHVGYLNDCFFEPATALCLDKDKSTEPPVPALPRCSPDRCPNACITPRHLPVWQASIEEADRLLQDKRLPRFQREALQRDNERKRKLIAPLTIGDPS</sequence>
<dbReference type="InterPro" id="IPR011010">
    <property type="entry name" value="DNA_brk_join_enz"/>
</dbReference>
<keyword evidence="1" id="KW-0233">DNA recombination</keyword>
<name>A0A2Z2PLS1_AGRTU</name>
<dbReference type="GO" id="GO:0003677">
    <property type="term" value="F:DNA binding"/>
    <property type="evidence" value="ECO:0007669"/>
    <property type="project" value="InterPro"/>
</dbReference>